<dbReference type="RefSeq" id="WP_073199501.1">
    <property type="nucleotide sequence ID" value="NZ_FRCZ01000001.1"/>
</dbReference>
<protein>
    <submittedName>
        <fullName evidence="1">CMP-N,N'-diacetyllegionaminic acid synthase</fullName>
    </submittedName>
</protein>
<accession>A0A1M7K736</accession>
<dbReference type="Pfam" id="PF02348">
    <property type="entry name" value="CTP_transf_3"/>
    <property type="match status" value="1"/>
</dbReference>
<name>A0A1M7K736_9BACI</name>
<dbReference type="InterPro" id="IPR029044">
    <property type="entry name" value="Nucleotide-diphossugar_trans"/>
</dbReference>
<dbReference type="Gene3D" id="3.90.550.10">
    <property type="entry name" value="Spore Coat Polysaccharide Biosynthesis Protein SpsA, Chain A"/>
    <property type="match status" value="1"/>
</dbReference>
<dbReference type="STRING" id="1027249.SAMN05216179_0602"/>
<dbReference type="EMBL" id="FRCZ01000001">
    <property type="protein sequence ID" value="SHM61119.1"/>
    <property type="molecule type" value="Genomic_DNA"/>
</dbReference>
<dbReference type="PANTHER" id="PTHR21485">
    <property type="entry name" value="HAD SUPERFAMILY MEMBERS CMAS AND KDSC"/>
    <property type="match status" value="1"/>
</dbReference>
<proteinExistence type="predicted"/>
<reference evidence="1 2" key="1">
    <citation type="submission" date="2016-11" db="EMBL/GenBank/DDBJ databases">
        <authorList>
            <person name="Jaros S."/>
            <person name="Januszkiewicz K."/>
            <person name="Wedrychowicz H."/>
        </authorList>
    </citation>
    <scope>NUCLEOTIDE SEQUENCE [LARGE SCALE GENOMIC DNA]</scope>
    <source>
        <strain evidence="1 2">CGMCC 1.10681</strain>
    </source>
</reference>
<gene>
    <name evidence="1" type="ORF">SAMN05216179_0602</name>
</gene>
<keyword evidence="2" id="KW-1185">Reference proteome</keyword>
<sequence>MSIVALIPARGGSKGIKKKNLVLLNNRPLIAHTIENAKSSSFVDRVIVSTDDNEIAAAALEYGAEVPFIRPKSLADDHAKSIDVISHTIKELDEKMDDMILLQPTSPLRTTKHIDEAIKQFYDENRTPLISVSEAAVHPNIMKKLNDGKLVDYLENKPDVTRRQDFETIYQINGAIYITTKEMVLNKNKIYDTMAIPYIMDKISSVDIDDIYDLYLAEILMNKHMED</sequence>
<organism evidence="1 2">
    <name type="scientific">Gracilibacillus kekensis</name>
    <dbReference type="NCBI Taxonomy" id="1027249"/>
    <lineage>
        <taxon>Bacteria</taxon>
        <taxon>Bacillati</taxon>
        <taxon>Bacillota</taxon>
        <taxon>Bacilli</taxon>
        <taxon>Bacillales</taxon>
        <taxon>Bacillaceae</taxon>
        <taxon>Gracilibacillus</taxon>
    </lineage>
</organism>
<dbReference type="InterPro" id="IPR050793">
    <property type="entry name" value="CMP-NeuNAc_synthase"/>
</dbReference>
<dbReference type="CDD" id="cd02513">
    <property type="entry name" value="CMP-NeuAc_Synthase"/>
    <property type="match status" value="1"/>
</dbReference>
<evidence type="ECO:0000313" key="2">
    <source>
        <dbReference type="Proteomes" id="UP000184184"/>
    </source>
</evidence>
<dbReference type="AlphaFoldDB" id="A0A1M7K736"/>
<dbReference type="InterPro" id="IPR003329">
    <property type="entry name" value="Cytidylyl_trans"/>
</dbReference>
<dbReference type="OrthoDB" id="9805604at2"/>
<dbReference type="SUPFAM" id="SSF53448">
    <property type="entry name" value="Nucleotide-diphospho-sugar transferases"/>
    <property type="match status" value="1"/>
</dbReference>
<dbReference type="GO" id="GO:0008781">
    <property type="term" value="F:N-acylneuraminate cytidylyltransferase activity"/>
    <property type="evidence" value="ECO:0007669"/>
    <property type="project" value="TreeGrafter"/>
</dbReference>
<evidence type="ECO:0000313" key="1">
    <source>
        <dbReference type="EMBL" id="SHM61119.1"/>
    </source>
</evidence>
<dbReference type="PANTHER" id="PTHR21485:SF6">
    <property type="entry name" value="N-ACYLNEURAMINATE CYTIDYLYLTRANSFERASE-RELATED"/>
    <property type="match status" value="1"/>
</dbReference>
<dbReference type="Proteomes" id="UP000184184">
    <property type="component" value="Unassembled WGS sequence"/>
</dbReference>